<name>A0A7J7GCJ0_CAMSI</name>
<reference evidence="2 3" key="2">
    <citation type="submission" date="2020-07" db="EMBL/GenBank/DDBJ databases">
        <title>Genome assembly of wild tea tree DASZ reveals pedigree and selection history of tea varieties.</title>
        <authorList>
            <person name="Zhang W."/>
        </authorList>
    </citation>
    <scope>NUCLEOTIDE SEQUENCE [LARGE SCALE GENOMIC DNA]</scope>
    <source>
        <strain evidence="3">cv. G240</strain>
        <tissue evidence="2">Leaf</tissue>
    </source>
</reference>
<evidence type="ECO:0000256" key="1">
    <source>
        <dbReference type="SAM" id="MobiDB-lite"/>
    </source>
</evidence>
<feature type="region of interest" description="Disordered" evidence="1">
    <location>
        <begin position="75"/>
        <end position="123"/>
    </location>
</feature>
<feature type="region of interest" description="Disordered" evidence="1">
    <location>
        <begin position="248"/>
        <end position="307"/>
    </location>
</feature>
<keyword evidence="3" id="KW-1185">Reference proteome</keyword>
<protein>
    <submittedName>
        <fullName evidence="2">Uncharacterized protein</fullName>
    </submittedName>
</protein>
<organism evidence="2 3">
    <name type="scientific">Camellia sinensis</name>
    <name type="common">Tea plant</name>
    <name type="synonym">Thea sinensis</name>
    <dbReference type="NCBI Taxonomy" id="4442"/>
    <lineage>
        <taxon>Eukaryota</taxon>
        <taxon>Viridiplantae</taxon>
        <taxon>Streptophyta</taxon>
        <taxon>Embryophyta</taxon>
        <taxon>Tracheophyta</taxon>
        <taxon>Spermatophyta</taxon>
        <taxon>Magnoliopsida</taxon>
        <taxon>eudicotyledons</taxon>
        <taxon>Gunneridae</taxon>
        <taxon>Pentapetalae</taxon>
        <taxon>asterids</taxon>
        <taxon>Ericales</taxon>
        <taxon>Theaceae</taxon>
        <taxon>Camellia</taxon>
    </lineage>
</organism>
<sequence>MHITYQVYLYQGIVLFHKGNPIPVRGQGRGRGRGRGGGYPVGDRGRGVFILSLSDLMHLDLNEYLIESSAEFDKNSKRSTLKTESKNMGKKRANKKAPNLTSRSQASITLREESSGKKQPNNRAVWASGEASIPYLGAFFGHQLAALGESLGSSPNPSLLVTTALLELRRIQQRKGIGNSVVYKCHFCSHRNLKRGTPQGHMKEICPPKDKLSFKLKPSCSTVIKSVKLEEGATGNKEVKKVDEIASPAITTDDPVTDSPAPAMPSVRTGPTLLEVKRRKRNRSGAKKAVESESNSTTTVAENSVSAANKRKRKSWTSLKEIAESSEHGNSQNLSNLRIPFFIERGMLKENSDIEFGLITVLPLSGHHFTPLEPYYTPQNGPKRIGFDAFLLGFELGDAIWNSQILHFRLSGEMYARAENPSIQHLSALVRSPLERRIGRSRGVMSQARAGVERRFHPSSTFTVYRHQTAARSVRAFGNLGLLAGYGAKPIGPGLGRDRVVSERYLTTSYTAHTCPNEQ</sequence>
<dbReference type="EMBL" id="JACBKZ010000011">
    <property type="protein sequence ID" value="KAF5938479.1"/>
    <property type="molecule type" value="Genomic_DNA"/>
</dbReference>
<feature type="compositionally biased region" description="Polar residues" evidence="1">
    <location>
        <begin position="99"/>
        <end position="108"/>
    </location>
</feature>
<evidence type="ECO:0000313" key="2">
    <source>
        <dbReference type="EMBL" id="KAF5938479.1"/>
    </source>
</evidence>
<dbReference type="PANTHER" id="PTHR36072:SF2">
    <property type="entry name" value="OS01G0531000 PROTEIN"/>
    <property type="match status" value="1"/>
</dbReference>
<evidence type="ECO:0000313" key="3">
    <source>
        <dbReference type="Proteomes" id="UP000593564"/>
    </source>
</evidence>
<gene>
    <name evidence="2" type="ORF">HYC85_022738</name>
</gene>
<dbReference type="AlphaFoldDB" id="A0A7J7GCJ0"/>
<dbReference type="Proteomes" id="UP000593564">
    <property type="component" value="Unassembled WGS sequence"/>
</dbReference>
<comment type="caution">
    <text evidence="2">The sequence shown here is derived from an EMBL/GenBank/DDBJ whole genome shotgun (WGS) entry which is preliminary data.</text>
</comment>
<accession>A0A7J7GCJ0</accession>
<proteinExistence type="predicted"/>
<dbReference type="PANTHER" id="PTHR36072">
    <property type="entry name" value="OS01G0541600 PROTEIN"/>
    <property type="match status" value="1"/>
</dbReference>
<feature type="compositionally biased region" description="Basic residues" evidence="1">
    <location>
        <begin position="277"/>
        <end position="286"/>
    </location>
</feature>
<feature type="compositionally biased region" description="Basic and acidic residues" evidence="1">
    <location>
        <begin position="75"/>
        <end position="87"/>
    </location>
</feature>
<reference evidence="3" key="1">
    <citation type="journal article" date="2020" name="Nat. Commun.">
        <title>Genome assembly of wild tea tree DASZ reveals pedigree and selection history of tea varieties.</title>
        <authorList>
            <person name="Zhang W."/>
            <person name="Zhang Y."/>
            <person name="Qiu H."/>
            <person name="Guo Y."/>
            <person name="Wan H."/>
            <person name="Zhang X."/>
            <person name="Scossa F."/>
            <person name="Alseekh S."/>
            <person name="Zhang Q."/>
            <person name="Wang P."/>
            <person name="Xu L."/>
            <person name="Schmidt M.H."/>
            <person name="Jia X."/>
            <person name="Li D."/>
            <person name="Zhu A."/>
            <person name="Guo F."/>
            <person name="Chen W."/>
            <person name="Ni D."/>
            <person name="Usadel B."/>
            <person name="Fernie A.R."/>
            <person name="Wen W."/>
        </authorList>
    </citation>
    <scope>NUCLEOTIDE SEQUENCE [LARGE SCALE GENOMIC DNA]</scope>
    <source>
        <strain evidence="3">cv. G240</strain>
    </source>
</reference>
<feature type="compositionally biased region" description="Polar residues" evidence="1">
    <location>
        <begin position="292"/>
        <end position="307"/>
    </location>
</feature>